<dbReference type="GO" id="GO:0009279">
    <property type="term" value="C:cell outer membrane"/>
    <property type="evidence" value="ECO:0007669"/>
    <property type="project" value="UniProtKB-SubCell"/>
</dbReference>
<dbReference type="Gene3D" id="2.170.130.10">
    <property type="entry name" value="TonB-dependent receptor, plug domain"/>
    <property type="match status" value="1"/>
</dbReference>
<keyword evidence="1" id="KW-1134">Transmembrane beta strand</keyword>
<dbReference type="InterPro" id="IPR012910">
    <property type="entry name" value="Plug_dom"/>
</dbReference>
<dbReference type="NCBIfam" id="TIGR04057">
    <property type="entry name" value="SusC_RagA_signa"/>
    <property type="match status" value="1"/>
</dbReference>
<dbReference type="NCBIfam" id="TIGR04056">
    <property type="entry name" value="OMP_RagA_SusC"/>
    <property type="match status" value="1"/>
</dbReference>
<accession>A0A1X7JB78</accession>
<dbReference type="SUPFAM" id="SSF49464">
    <property type="entry name" value="Carboxypeptidase regulatory domain-like"/>
    <property type="match status" value="1"/>
</dbReference>
<dbReference type="InterPro" id="IPR008969">
    <property type="entry name" value="CarboxyPept-like_regulatory"/>
</dbReference>
<keyword evidence="5" id="KW-1185">Reference proteome</keyword>
<organism evidence="4 5">
    <name type="scientific">Sphingobacterium psychroaquaticum</name>
    <dbReference type="NCBI Taxonomy" id="561061"/>
    <lineage>
        <taxon>Bacteria</taxon>
        <taxon>Pseudomonadati</taxon>
        <taxon>Bacteroidota</taxon>
        <taxon>Sphingobacteriia</taxon>
        <taxon>Sphingobacteriales</taxon>
        <taxon>Sphingobacteriaceae</taxon>
        <taxon>Sphingobacterium</taxon>
    </lineage>
</organism>
<dbReference type="AlphaFoldDB" id="A0A1X7JB78"/>
<reference evidence="4 5" key="1">
    <citation type="submission" date="2017-04" db="EMBL/GenBank/DDBJ databases">
        <authorList>
            <person name="Afonso C.L."/>
            <person name="Miller P.J."/>
            <person name="Scott M.A."/>
            <person name="Spackman E."/>
            <person name="Goraichik I."/>
            <person name="Dimitrov K.M."/>
            <person name="Suarez D.L."/>
            <person name="Swayne D.E."/>
        </authorList>
    </citation>
    <scope>NUCLEOTIDE SEQUENCE [LARGE SCALE GENOMIC DNA]</scope>
    <source>
        <strain evidence="4 5">DSM 22418</strain>
    </source>
</reference>
<keyword evidence="1" id="KW-0472">Membrane</keyword>
<dbReference type="Pfam" id="PF13715">
    <property type="entry name" value="CarbopepD_reg_2"/>
    <property type="match status" value="1"/>
</dbReference>
<proteinExistence type="inferred from homology"/>
<dbReference type="InterPro" id="IPR037066">
    <property type="entry name" value="Plug_dom_sf"/>
</dbReference>
<dbReference type="InterPro" id="IPR039426">
    <property type="entry name" value="TonB-dep_rcpt-like"/>
</dbReference>
<gene>
    <name evidence="4" type="ORF">SAMN05660862_1683</name>
</gene>
<evidence type="ECO:0000313" key="4">
    <source>
        <dbReference type="EMBL" id="SMG24798.1"/>
    </source>
</evidence>
<dbReference type="FunFam" id="2.170.130.10:FF:000003">
    <property type="entry name" value="SusC/RagA family TonB-linked outer membrane protein"/>
    <property type="match status" value="1"/>
</dbReference>
<evidence type="ECO:0000256" key="1">
    <source>
        <dbReference type="PROSITE-ProRule" id="PRU01360"/>
    </source>
</evidence>
<feature type="domain" description="TonB-dependent receptor plug" evidence="3">
    <location>
        <begin position="125"/>
        <end position="231"/>
    </location>
</feature>
<dbReference type="PROSITE" id="PS52016">
    <property type="entry name" value="TONB_DEPENDENT_REC_3"/>
    <property type="match status" value="1"/>
</dbReference>
<keyword evidence="1" id="KW-0812">Transmembrane</keyword>
<feature type="signal peptide" evidence="2">
    <location>
        <begin position="1"/>
        <end position="30"/>
    </location>
</feature>
<dbReference type="RefSeq" id="WP_085472432.1">
    <property type="nucleotide sequence ID" value="NZ_FXAU01000002.1"/>
</dbReference>
<dbReference type="EMBL" id="FXAU01000002">
    <property type="protein sequence ID" value="SMG24798.1"/>
    <property type="molecule type" value="Genomic_DNA"/>
</dbReference>
<keyword evidence="1" id="KW-0998">Cell outer membrane</keyword>
<name>A0A1X7JB78_9SPHI</name>
<keyword evidence="1" id="KW-0813">Transport</keyword>
<evidence type="ECO:0000256" key="2">
    <source>
        <dbReference type="SAM" id="SignalP"/>
    </source>
</evidence>
<comment type="similarity">
    <text evidence="1">Belongs to the TonB-dependent receptor family.</text>
</comment>
<dbReference type="Pfam" id="PF07715">
    <property type="entry name" value="Plug"/>
    <property type="match status" value="1"/>
</dbReference>
<feature type="chain" id="PRO_5013344553" evidence="2">
    <location>
        <begin position="31"/>
        <end position="1044"/>
    </location>
</feature>
<keyword evidence="2" id="KW-0732">Signal</keyword>
<comment type="subcellular location">
    <subcellularLocation>
        <location evidence="1">Cell outer membrane</location>
        <topology evidence="1">Multi-pass membrane protein</topology>
    </subcellularLocation>
</comment>
<dbReference type="Gene3D" id="2.60.40.1120">
    <property type="entry name" value="Carboxypeptidase-like, regulatory domain"/>
    <property type="match status" value="1"/>
</dbReference>
<evidence type="ECO:0000259" key="3">
    <source>
        <dbReference type="Pfam" id="PF07715"/>
    </source>
</evidence>
<evidence type="ECO:0000313" key="5">
    <source>
        <dbReference type="Proteomes" id="UP000192980"/>
    </source>
</evidence>
<dbReference type="Proteomes" id="UP000192980">
    <property type="component" value="Unassembled WGS sequence"/>
</dbReference>
<protein>
    <submittedName>
        <fullName evidence="4">TonB-linked outer membrane protein, SusC/RagA family</fullName>
    </submittedName>
</protein>
<dbReference type="InterPro" id="IPR023997">
    <property type="entry name" value="TonB-dep_OMP_SusC/RagA_CS"/>
</dbReference>
<dbReference type="OrthoDB" id="9768177at2"/>
<sequence length="1044" mass="115815">MKGNIYRKNITVKTFCLFLLLLFRSLPTHAQSGLTIQGTVVDAETKEPIEGVTVRYGNSSIATATNEAGFYKFEIPQRGSITFTLIGYKPQEVSVKSKGAVNIQLVKQGEDIDEVVVVGYGKQKKVSVTAAISTIDTKDLKQSSAANLSAALAGRLPGLTAMQTSGQPGNDVVNLYLRGLGTVNDASPLILIDGVPRSNISKLDPNEVESVSILKDASATAVFGVRGANGVILITTKRGQPGKSELNISVDQSYQKFMAQADRIHSWEFAELRNQAYLNDNPGAKEDQMPFTQFMINKYKSGEDPVFYPDRDVFHDYFRDWAPQTRVNANFNGGGDRFTYFLNAGYIGQGGNFKTEPESFLGYDPSYKMDRYNFRGNIDYGIAKNLKASLNIATYLEKMNTPQTVDLFSGSVAGMVQNMIAYTWATPPTDPGPVTMPGYGVPLNEVVAQSGQDRNTFGEINRRGYRQEMTNNLNSSLVLDWGLDFITKGLSAKGMIAFDSHASTVLQGVRSLDTYAFRVARDEDDTNGYSPIRTNQDAAIRLSKGMNTRYYTNFQASLNYARSFSKHNVTGMFLFQRDNWDQYGADLPYNIVGLVGRATYNYDNRYLAEFNYGYNGSEQFAPANRFGSFPAFSAGWVISNESFLKNNNVITNLKLRGSYGLAGNDKLGGERFLYQSFINMAGGAIPTLGRGQSIVQGRMGNEAIQWEIARKMNIGLDVELMKSLSLTVDVFKENRDKILISRKTVPELQGVSLSNIPRVNIGEVDNKGFEAELIYRKAVNGDFSFLAKGNFAYNKNVVKFLDEVQYGEDYAYRNRSTGYSIGQQFGYKVDYSNGNGYINTAEELANLPAYQMGGNPRLGDLKYIDITGDGIINDRDMVPIGNPSVPRISYGLSGSVTYKNADLAFLFAGVAQTSRYTTGWGATEFALVGFYSDWHHQAWTADRYANGEEIRYPALGMASGVSQVRNDFFIMDRSFLRLKSLELGYSLPAGLLKPLGVQRIRMYVNGNNLFTFKKLPIDTIDPEQNDALVYPLTRMYNFGLNVTF</sequence>
<dbReference type="STRING" id="561061.SAMN05660862_1683"/>
<dbReference type="InterPro" id="IPR023996">
    <property type="entry name" value="TonB-dep_OMP_SusC/RagA"/>
</dbReference>
<dbReference type="SUPFAM" id="SSF56935">
    <property type="entry name" value="Porins"/>
    <property type="match status" value="1"/>
</dbReference>